<dbReference type="RefSeq" id="WP_004830811.1">
    <property type="nucleotide sequence ID" value="NZ_KB849468.1"/>
</dbReference>
<dbReference type="InterPro" id="IPR058497">
    <property type="entry name" value="DUF8184"/>
</dbReference>
<evidence type="ECO:0000313" key="2">
    <source>
        <dbReference type="EMBL" id="ENV21902.1"/>
    </source>
</evidence>
<evidence type="ECO:0000313" key="3">
    <source>
        <dbReference type="Proteomes" id="UP000013270"/>
    </source>
</evidence>
<organism evidence="2 3">
    <name type="scientific">Acinetobacter bereziniae NIPH 3</name>
    <dbReference type="NCBI Taxonomy" id="1217651"/>
    <lineage>
        <taxon>Bacteria</taxon>
        <taxon>Pseudomonadati</taxon>
        <taxon>Pseudomonadota</taxon>
        <taxon>Gammaproteobacteria</taxon>
        <taxon>Moraxellales</taxon>
        <taxon>Moraxellaceae</taxon>
        <taxon>Acinetobacter</taxon>
    </lineage>
</organism>
<name>N8XBR3_ACIBZ</name>
<gene>
    <name evidence="2" type="ORF">F963_02295</name>
</gene>
<evidence type="ECO:0000256" key="1">
    <source>
        <dbReference type="SAM" id="Coils"/>
    </source>
</evidence>
<accession>N8XBR3</accession>
<dbReference type="Proteomes" id="UP000013270">
    <property type="component" value="Unassembled WGS sequence"/>
</dbReference>
<dbReference type="PATRIC" id="fig|1217651.3.peg.2257"/>
<dbReference type="HOGENOM" id="CLU_735071_0_0_6"/>
<keyword evidence="1" id="KW-0175">Coiled coil</keyword>
<protein>
    <submittedName>
        <fullName evidence="2">Uncharacterized protein</fullName>
    </submittedName>
</protein>
<comment type="caution">
    <text evidence="2">The sequence shown here is derived from an EMBL/GenBank/DDBJ whole genome shotgun (WGS) entry which is preliminary data.</text>
</comment>
<feature type="coiled-coil region" evidence="1">
    <location>
        <begin position="36"/>
        <end position="63"/>
    </location>
</feature>
<dbReference type="Pfam" id="PF26559">
    <property type="entry name" value="DUF8184"/>
    <property type="match status" value="1"/>
</dbReference>
<sequence>MNIQNIKIAKQKIIDQMYLDFHNTVTDERYFSIENIKKCDQDLEKYIELLANAQRQQKEISKAIQWVFKVLSTFGGTDEDPEFLWGFMFNGYTEQLTDFILNTAFEYGLEKSKAKKIKTKFFYIKHNPHFLQVFRVYIGSTLTNGIILEYNARQSCFEFIENPYGENYTIPILNLKINPDHSELSFDVLKAEGFKTIHLKAQNKLDQLLLQAIWKLNQKNYFSTPPDSNFCNIEIELDQGILTHLKTLNFDKNNKIIDMFSEGSGIRLLVQALDATGAFQNSENLSPHPEIVCEKFIIVDAVPEWKYYEIQELNMAGNNISVMTKNQLYRYDEQNSQNVIGLETPCKKLIYPINTYHFMSEILQDIFIHRASFRARFDK</sequence>
<reference evidence="2 3" key="1">
    <citation type="submission" date="2013-02" db="EMBL/GenBank/DDBJ databases">
        <title>The Genome Sequence of Acinetobacter bereziniae NIPH 3.</title>
        <authorList>
            <consortium name="The Broad Institute Genome Sequencing Platform"/>
            <consortium name="The Broad Institute Genome Sequencing Center for Infectious Disease"/>
            <person name="Cerqueira G."/>
            <person name="Feldgarden M."/>
            <person name="Courvalin P."/>
            <person name="Perichon B."/>
            <person name="Grillot-Courvalin C."/>
            <person name="Clermont D."/>
            <person name="Rocha E."/>
            <person name="Yoon E.-J."/>
            <person name="Nemec A."/>
            <person name="Walker B."/>
            <person name="Young S.K."/>
            <person name="Zeng Q."/>
            <person name="Gargeya S."/>
            <person name="Fitzgerald M."/>
            <person name="Haas B."/>
            <person name="Abouelleil A."/>
            <person name="Alvarado L."/>
            <person name="Arachchi H.M."/>
            <person name="Berlin A.M."/>
            <person name="Chapman S.B."/>
            <person name="Dewar J."/>
            <person name="Goldberg J."/>
            <person name="Griggs A."/>
            <person name="Gujja S."/>
            <person name="Hansen M."/>
            <person name="Howarth C."/>
            <person name="Imamovic A."/>
            <person name="Larimer J."/>
            <person name="McCowan C."/>
            <person name="Murphy C."/>
            <person name="Neiman D."/>
            <person name="Pearson M."/>
            <person name="Priest M."/>
            <person name="Roberts A."/>
            <person name="Saif S."/>
            <person name="Shea T."/>
            <person name="Sisk P."/>
            <person name="Sykes S."/>
            <person name="Wortman J."/>
            <person name="Nusbaum C."/>
            <person name="Birren B."/>
        </authorList>
    </citation>
    <scope>NUCLEOTIDE SEQUENCE [LARGE SCALE GENOMIC DNA]</scope>
    <source>
        <strain evidence="2 3">NIPH 3</strain>
    </source>
</reference>
<dbReference type="EMBL" id="APPK01000036">
    <property type="protein sequence ID" value="ENV21902.1"/>
    <property type="molecule type" value="Genomic_DNA"/>
</dbReference>
<dbReference type="AlphaFoldDB" id="N8XBR3"/>
<proteinExistence type="predicted"/>